<evidence type="ECO:0000256" key="2">
    <source>
        <dbReference type="ARBA" id="ARBA00022692"/>
    </source>
</evidence>
<keyword evidence="4 5" id="KW-0472">Membrane</keyword>
<dbReference type="InterPro" id="IPR002781">
    <property type="entry name" value="TM_pro_TauE-like"/>
</dbReference>
<feature type="transmembrane region" description="Helical" evidence="5">
    <location>
        <begin position="137"/>
        <end position="158"/>
    </location>
</feature>
<feature type="transmembrane region" description="Helical" evidence="5">
    <location>
        <begin position="40"/>
        <end position="65"/>
    </location>
</feature>
<evidence type="ECO:0000256" key="3">
    <source>
        <dbReference type="ARBA" id="ARBA00022989"/>
    </source>
</evidence>
<sequence>MGGMEPTAVTVLVMVAAIVVGASLQRVSGTGMGLVVAPLLAVLLGAAPGVLLANATTTVSALLLTLAVRRDVEWRRALLIGVFAVPGAALGALVVGNVPASALQVLVGAIVLVALGLSSLAALLGRLPEVRRPWVTPAAGFLGAVFNTTAGVAAPVMVVHARLVRWGQAGFAATMQPVYMTMGALSVLAKTVMTPVTTWTPPWWLVALAVAAVLVGIAVGGVLVSRVSASAARRTATLLAAAGGLSAVVRGVLTWG</sequence>
<comment type="similarity">
    <text evidence="5">Belongs to the 4-toluene sulfonate uptake permease (TSUP) (TC 2.A.102) family.</text>
</comment>
<name>A0A285VIA5_9MICO</name>
<evidence type="ECO:0000256" key="4">
    <source>
        <dbReference type="ARBA" id="ARBA00023136"/>
    </source>
</evidence>
<protein>
    <recommendedName>
        <fullName evidence="5">Probable membrane transporter protein</fullName>
    </recommendedName>
</protein>
<comment type="subcellular location">
    <subcellularLocation>
        <location evidence="5">Cell membrane</location>
        <topology evidence="5">Multi-pass membrane protein</topology>
    </subcellularLocation>
    <subcellularLocation>
        <location evidence="1">Membrane</location>
        <topology evidence="1">Multi-pass membrane protein</topology>
    </subcellularLocation>
</comment>
<dbReference type="STRING" id="1122622.GCA_000421185_02689"/>
<dbReference type="GO" id="GO:0005886">
    <property type="term" value="C:plasma membrane"/>
    <property type="evidence" value="ECO:0007669"/>
    <property type="project" value="UniProtKB-SubCell"/>
</dbReference>
<feature type="transmembrane region" description="Helical" evidence="5">
    <location>
        <begin position="102"/>
        <end position="125"/>
    </location>
</feature>
<organism evidence="6 7">
    <name type="scientific">Ornithinimicrobium cerasi</name>
    <dbReference type="NCBI Taxonomy" id="2248773"/>
    <lineage>
        <taxon>Bacteria</taxon>
        <taxon>Bacillati</taxon>
        <taxon>Actinomycetota</taxon>
        <taxon>Actinomycetes</taxon>
        <taxon>Micrococcales</taxon>
        <taxon>Ornithinimicrobiaceae</taxon>
        <taxon>Ornithinimicrobium</taxon>
    </lineage>
</organism>
<evidence type="ECO:0000256" key="1">
    <source>
        <dbReference type="ARBA" id="ARBA00004141"/>
    </source>
</evidence>
<gene>
    <name evidence="6" type="ORF">SAMN05421879_102163</name>
</gene>
<dbReference type="AlphaFoldDB" id="A0A285VIA5"/>
<evidence type="ECO:0000313" key="6">
    <source>
        <dbReference type="EMBL" id="SOC53805.1"/>
    </source>
</evidence>
<evidence type="ECO:0000313" key="7">
    <source>
        <dbReference type="Proteomes" id="UP000219688"/>
    </source>
</evidence>
<dbReference type="EMBL" id="OBQK01000002">
    <property type="protein sequence ID" value="SOC53805.1"/>
    <property type="molecule type" value="Genomic_DNA"/>
</dbReference>
<feature type="transmembrane region" description="Helical" evidence="5">
    <location>
        <begin position="203"/>
        <end position="224"/>
    </location>
</feature>
<keyword evidence="2 5" id="KW-0812">Transmembrane</keyword>
<dbReference type="Proteomes" id="UP000219688">
    <property type="component" value="Unassembled WGS sequence"/>
</dbReference>
<proteinExistence type="inferred from homology"/>
<accession>A0A285VIA5</accession>
<dbReference type="Pfam" id="PF01925">
    <property type="entry name" value="TauE"/>
    <property type="match status" value="1"/>
</dbReference>
<keyword evidence="7" id="KW-1185">Reference proteome</keyword>
<feature type="transmembrane region" description="Helical" evidence="5">
    <location>
        <begin position="77"/>
        <end position="96"/>
    </location>
</feature>
<reference evidence="7" key="1">
    <citation type="submission" date="2017-08" db="EMBL/GenBank/DDBJ databases">
        <authorList>
            <person name="Varghese N."/>
            <person name="Submissions S."/>
        </authorList>
    </citation>
    <scope>NUCLEOTIDE SEQUENCE [LARGE SCALE GENOMIC DNA]</scope>
    <source>
        <strain evidence="7">USBA17B2</strain>
    </source>
</reference>
<evidence type="ECO:0000256" key="5">
    <source>
        <dbReference type="RuleBase" id="RU363041"/>
    </source>
</evidence>
<keyword evidence="3 5" id="KW-1133">Transmembrane helix</keyword>
<keyword evidence="5" id="KW-1003">Cell membrane</keyword>